<dbReference type="PROSITE" id="PS00010">
    <property type="entry name" value="ASX_HYDROXYL"/>
    <property type="match status" value="1"/>
</dbReference>
<evidence type="ECO:0000256" key="4">
    <source>
        <dbReference type="PROSITE-ProRule" id="PRU00076"/>
    </source>
</evidence>
<dbReference type="PROSITE" id="PS50026">
    <property type="entry name" value="EGF_3"/>
    <property type="match status" value="2"/>
</dbReference>
<dbReference type="PANTHER" id="PTHR24034:SF97">
    <property type="entry name" value="FIBULIN-1"/>
    <property type="match status" value="1"/>
</dbReference>
<evidence type="ECO:0000259" key="5">
    <source>
        <dbReference type="PROSITE" id="PS50026"/>
    </source>
</evidence>
<evidence type="ECO:0000256" key="2">
    <source>
        <dbReference type="ARBA" id="ARBA00022737"/>
    </source>
</evidence>
<dbReference type="PROSITE" id="PS01187">
    <property type="entry name" value="EGF_CA"/>
    <property type="match status" value="1"/>
</dbReference>
<name>A0A7J6AA44_AMEME</name>
<dbReference type="Gene3D" id="2.10.25.10">
    <property type="entry name" value="Laminin"/>
    <property type="match status" value="3"/>
</dbReference>
<dbReference type="Pfam" id="PF07645">
    <property type="entry name" value="EGF_CA"/>
    <property type="match status" value="2"/>
</dbReference>
<feature type="domain" description="EGF-like" evidence="5">
    <location>
        <begin position="117"/>
        <end position="158"/>
    </location>
</feature>
<keyword evidence="2" id="KW-0677">Repeat</keyword>
<dbReference type="EMBL" id="JAAGNN010000015">
    <property type="protein sequence ID" value="KAF4079636.1"/>
    <property type="molecule type" value="Genomic_DNA"/>
</dbReference>
<comment type="caution">
    <text evidence="4">Lacks conserved residue(s) required for the propagation of feature annotation.</text>
</comment>
<dbReference type="FunFam" id="2.10.25.10:FF:000119">
    <property type="entry name" value="vitamin K-dependent protein S"/>
    <property type="match status" value="1"/>
</dbReference>
<dbReference type="GO" id="GO:0005509">
    <property type="term" value="F:calcium ion binding"/>
    <property type="evidence" value="ECO:0007669"/>
    <property type="project" value="InterPro"/>
</dbReference>
<evidence type="ECO:0000313" key="6">
    <source>
        <dbReference type="EMBL" id="KAF4079636.1"/>
    </source>
</evidence>
<dbReference type="PROSITE" id="PS01186">
    <property type="entry name" value="EGF_2"/>
    <property type="match status" value="2"/>
</dbReference>
<dbReference type="SUPFAM" id="SSF57196">
    <property type="entry name" value="EGF/Laminin"/>
    <property type="match status" value="1"/>
</dbReference>
<evidence type="ECO:0000256" key="3">
    <source>
        <dbReference type="ARBA" id="ARBA00023157"/>
    </source>
</evidence>
<dbReference type="InterPro" id="IPR050751">
    <property type="entry name" value="ECM_structural_protein"/>
</dbReference>
<dbReference type="InterPro" id="IPR001881">
    <property type="entry name" value="EGF-like_Ca-bd_dom"/>
</dbReference>
<gene>
    <name evidence="6" type="ORF">AMELA_G00180380</name>
</gene>
<dbReference type="InterPro" id="IPR018097">
    <property type="entry name" value="EGF_Ca-bd_CS"/>
</dbReference>
<feature type="domain" description="EGF-like" evidence="5">
    <location>
        <begin position="159"/>
        <end position="200"/>
    </location>
</feature>
<keyword evidence="7" id="KW-1185">Reference proteome</keyword>
<keyword evidence="1 4" id="KW-0245">EGF-like domain</keyword>
<dbReference type="Pfam" id="PF14670">
    <property type="entry name" value="FXa_inhibition"/>
    <property type="match status" value="1"/>
</dbReference>
<dbReference type="Proteomes" id="UP000593565">
    <property type="component" value="Unassembled WGS sequence"/>
</dbReference>
<evidence type="ECO:0000313" key="7">
    <source>
        <dbReference type="Proteomes" id="UP000593565"/>
    </source>
</evidence>
<evidence type="ECO:0000256" key="1">
    <source>
        <dbReference type="ARBA" id="ARBA00022536"/>
    </source>
</evidence>
<dbReference type="SMART" id="SM00181">
    <property type="entry name" value="EGF"/>
    <property type="match status" value="4"/>
</dbReference>
<sequence>MALACCVEKEHGLIHQVLPLLNNTDTSNVGNIQATDLCAGGRRCSPFCVGNDSCVCLSGFCLKSDGYSCEDYNECLSGSHNCKQGESCINTEGLYRCQRETSCDTGYELINVNTCQDVDECTRPHSACQGHDCVNLLGSFRCDCHSGFTFNSNSETCEDNNECKSYPWQLCAHKCEETPSSYQCSCHPGFKLASDGKNCEGSHWIQAGVITECEV</sequence>
<protein>
    <recommendedName>
        <fullName evidence="5">EGF-like domain-containing protein</fullName>
    </recommendedName>
</protein>
<dbReference type="InterPro" id="IPR000742">
    <property type="entry name" value="EGF"/>
</dbReference>
<dbReference type="SUPFAM" id="SSF57184">
    <property type="entry name" value="Growth factor receptor domain"/>
    <property type="match status" value="1"/>
</dbReference>
<organism evidence="6 7">
    <name type="scientific">Ameiurus melas</name>
    <name type="common">Black bullhead</name>
    <name type="synonym">Silurus melas</name>
    <dbReference type="NCBI Taxonomy" id="219545"/>
    <lineage>
        <taxon>Eukaryota</taxon>
        <taxon>Metazoa</taxon>
        <taxon>Chordata</taxon>
        <taxon>Craniata</taxon>
        <taxon>Vertebrata</taxon>
        <taxon>Euteleostomi</taxon>
        <taxon>Actinopterygii</taxon>
        <taxon>Neopterygii</taxon>
        <taxon>Teleostei</taxon>
        <taxon>Ostariophysi</taxon>
        <taxon>Siluriformes</taxon>
        <taxon>Ictaluridae</taxon>
        <taxon>Ameiurus</taxon>
    </lineage>
</organism>
<reference evidence="6 7" key="1">
    <citation type="submission" date="2020-02" db="EMBL/GenBank/DDBJ databases">
        <title>A chromosome-scale genome assembly of the black bullhead catfish (Ameiurus melas).</title>
        <authorList>
            <person name="Wen M."/>
            <person name="Zham M."/>
            <person name="Cabau C."/>
            <person name="Klopp C."/>
            <person name="Donnadieu C."/>
            <person name="Roques C."/>
            <person name="Bouchez O."/>
            <person name="Lampietro C."/>
            <person name="Jouanno E."/>
            <person name="Herpin A."/>
            <person name="Louis A."/>
            <person name="Berthelot C."/>
            <person name="Parey E."/>
            <person name="Roest-Crollius H."/>
            <person name="Braasch I."/>
            <person name="Postlethwait J."/>
            <person name="Robinson-Rechavi M."/>
            <person name="Echchiki A."/>
            <person name="Begum T."/>
            <person name="Montfort J."/>
            <person name="Schartl M."/>
            <person name="Bobe J."/>
            <person name="Guiguen Y."/>
        </authorList>
    </citation>
    <scope>NUCLEOTIDE SEQUENCE [LARGE SCALE GENOMIC DNA]</scope>
    <source>
        <strain evidence="6">M_S1</strain>
        <tissue evidence="6">Blood</tissue>
    </source>
</reference>
<dbReference type="AlphaFoldDB" id="A0A7J6AA44"/>
<dbReference type="InterPro" id="IPR000152">
    <property type="entry name" value="EGF-type_Asp/Asn_hydroxyl_site"/>
</dbReference>
<proteinExistence type="predicted"/>
<comment type="caution">
    <text evidence="6">The sequence shown here is derived from an EMBL/GenBank/DDBJ whole genome shotgun (WGS) entry which is preliminary data.</text>
</comment>
<dbReference type="SMART" id="SM00179">
    <property type="entry name" value="EGF_CA"/>
    <property type="match status" value="3"/>
</dbReference>
<dbReference type="InterPro" id="IPR009030">
    <property type="entry name" value="Growth_fac_rcpt_cys_sf"/>
</dbReference>
<accession>A0A7J6AA44</accession>
<keyword evidence="3" id="KW-1015">Disulfide bond</keyword>
<dbReference type="PANTHER" id="PTHR24034">
    <property type="entry name" value="EGF-LIKE DOMAIN-CONTAINING PROTEIN"/>
    <property type="match status" value="1"/>
</dbReference>
<dbReference type="InterPro" id="IPR049883">
    <property type="entry name" value="NOTCH1_EGF-like"/>
</dbReference>